<keyword evidence="3" id="KW-0804">Transcription</keyword>
<dbReference type="SUPFAM" id="SSF47413">
    <property type="entry name" value="lambda repressor-like DNA-binding domains"/>
    <property type="match status" value="1"/>
</dbReference>
<dbReference type="RefSeq" id="WP_131554678.1">
    <property type="nucleotide sequence ID" value="NZ_SJSK01000005.1"/>
</dbReference>
<comment type="caution">
    <text evidence="5">The sequence shown here is derived from an EMBL/GenBank/DDBJ whole genome shotgun (WGS) entry which is preliminary data.</text>
</comment>
<evidence type="ECO:0000256" key="3">
    <source>
        <dbReference type="ARBA" id="ARBA00023163"/>
    </source>
</evidence>
<dbReference type="OrthoDB" id="9803256at2"/>
<dbReference type="SUPFAM" id="SSF53822">
    <property type="entry name" value="Periplasmic binding protein-like I"/>
    <property type="match status" value="1"/>
</dbReference>
<evidence type="ECO:0000256" key="2">
    <source>
        <dbReference type="ARBA" id="ARBA00023125"/>
    </source>
</evidence>
<dbReference type="Pfam" id="PF00356">
    <property type="entry name" value="LacI"/>
    <property type="match status" value="1"/>
</dbReference>
<organism evidence="5 6">
    <name type="scientific">Pedobacter frigiditerrae</name>
    <dbReference type="NCBI Taxonomy" id="2530452"/>
    <lineage>
        <taxon>Bacteria</taxon>
        <taxon>Pseudomonadati</taxon>
        <taxon>Bacteroidota</taxon>
        <taxon>Sphingobacteriia</taxon>
        <taxon>Sphingobacteriales</taxon>
        <taxon>Sphingobacteriaceae</taxon>
        <taxon>Pedobacter</taxon>
    </lineage>
</organism>
<evidence type="ECO:0000256" key="1">
    <source>
        <dbReference type="ARBA" id="ARBA00023015"/>
    </source>
</evidence>
<keyword evidence="6" id="KW-1185">Reference proteome</keyword>
<dbReference type="InterPro" id="IPR010982">
    <property type="entry name" value="Lambda_DNA-bd_dom_sf"/>
</dbReference>
<dbReference type="GO" id="GO:0003700">
    <property type="term" value="F:DNA-binding transcription factor activity"/>
    <property type="evidence" value="ECO:0007669"/>
    <property type="project" value="TreeGrafter"/>
</dbReference>
<accession>A0A4R0MRG1</accession>
<evidence type="ECO:0000313" key="5">
    <source>
        <dbReference type="EMBL" id="TCC88624.1"/>
    </source>
</evidence>
<dbReference type="InterPro" id="IPR046335">
    <property type="entry name" value="LacI/GalR-like_sensor"/>
</dbReference>
<dbReference type="EMBL" id="SJSK01000005">
    <property type="protein sequence ID" value="TCC88624.1"/>
    <property type="molecule type" value="Genomic_DNA"/>
</dbReference>
<dbReference type="Pfam" id="PF13377">
    <property type="entry name" value="Peripla_BP_3"/>
    <property type="match status" value="1"/>
</dbReference>
<reference evidence="5 6" key="1">
    <citation type="submission" date="2019-02" db="EMBL/GenBank/DDBJ databases">
        <title>Pedobacter sp. RP-1-13 sp. nov., isolated from Arctic soil.</title>
        <authorList>
            <person name="Dahal R.H."/>
        </authorList>
    </citation>
    <scope>NUCLEOTIDE SEQUENCE [LARGE SCALE GENOMIC DNA]</scope>
    <source>
        <strain evidence="5 6">RP-1-13</strain>
    </source>
</reference>
<name>A0A4R0MRG1_9SPHI</name>
<keyword evidence="2" id="KW-0238">DNA-binding</keyword>
<dbReference type="PANTHER" id="PTHR30146">
    <property type="entry name" value="LACI-RELATED TRANSCRIPTIONAL REPRESSOR"/>
    <property type="match status" value="1"/>
</dbReference>
<dbReference type="Proteomes" id="UP000292884">
    <property type="component" value="Unassembled WGS sequence"/>
</dbReference>
<keyword evidence="1" id="KW-0805">Transcription regulation</keyword>
<dbReference type="GO" id="GO:0000976">
    <property type="term" value="F:transcription cis-regulatory region binding"/>
    <property type="evidence" value="ECO:0007669"/>
    <property type="project" value="TreeGrafter"/>
</dbReference>
<dbReference type="Gene3D" id="1.10.260.40">
    <property type="entry name" value="lambda repressor-like DNA-binding domains"/>
    <property type="match status" value="1"/>
</dbReference>
<evidence type="ECO:0000313" key="6">
    <source>
        <dbReference type="Proteomes" id="UP000292884"/>
    </source>
</evidence>
<dbReference type="PANTHER" id="PTHR30146:SF154">
    <property type="entry name" value="TRANSCRIPTION REGULATOR, MEMBER OF GALR FAMILY"/>
    <property type="match status" value="1"/>
</dbReference>
<feature type="domain" description="HTH lacI-type" evidence="4">
    <location>
        <begin position="6"/>
        <end position="63"/>
    </location>
</feature>
<dbReference type="CDD" id="cd01392">
    <property type="entry name" value="HTH_LacI"/>
    <property type="match status" value="1"/>
</dbReference>
<sequence length="340" mass="38239">MAKRKITIKDISEHCGVSKTTVSFILNDRAKENRISEAVITKVLKYIEETGYKPSQLATSFRTGVTKTIGLMVENISDTFFSLVAAGIEKLAYKAGYKIIYSSHFNNPAKAKDILQMYIDQHIDGFIITPTEKLEEDIKNLVDEKVPFVLFDRYYEGINTNCVVINNFDATNEATNHFITNGYDNIAFVTINSIQNQMKERLNGYHKAISDAGKNACVLKIDFNKPSEDNIDKIKKFLISNDHIDGILFATNYLALRGLAAISQLHKTIPSDYGVIAFDDHEIFELNLPSITAVKQPIQEMSKQIMNNLINQIESNNNLVYSHTVVPATLIVRNSTVKTT</sequence>
<dbReference type="InterPro" id="IPR000843">
    <property type="entry name" value="HTH_LacI"/>
</dbReference>
<proteinExistence type="predicted"/>
<gene>
    <name evidence="5" type="ORF">EZ428_18465</name>
</gene>
<evidence type="ECO:0000259" key="4">
    <source>
        <dbReference type="PROSITE" id="PS50932"/>
    </source>
</evidence>
<dbReference type="AlphaFoldDB" id="A0A4R0MRG1"/>
<dbReference type="InterPro" id="IPR028082">
    <property type="entry name" value="Peripla_BP_I"/>
</dbReference>
<dbReference type="Gene3D" id="3.40.50.2300">
    <property type="match status" value="2"/>
</dbReference>
<dbReference type="SMART" id="SM00354">
    <property type="entry name" value="HTH_LACI"/>
    <property type="match status" value="1"/>
</dbReference>
<protein>
    <submittedName>
        <fullName evidence="5">LacI family transcriptional regulator</fullName>
    </submittedName>
</protein>
<dbReference type="PROSITE" id="PS50932">
    <property type="entry name" value="HTH_LACI_2"/>
    <property type="match status" value="1"/>
</dbReference>